<dbReference type="KEGG" id="rsi:Runsl_4542"/>
<name>A0A7U4E806_RUNSL</name>
<keyword evidence="1" id="KW-0812">Transmembrane</keyword>
<dbReference type="RefSeq" id="WP_013930153.1">
    <property type="nucleotide sequence ID" value="NC_015703.1"/>
</dbReference>
<keyword evidence="1" id="KW-1133">Transmembrane helix</keyword>
<dbReference type="AlphaFoldDB" id="A0A7U4E806"/>
<evidence type="ECO:0000259" key="2">
    <source>
        <dbReference type="Pfam" id="PF14317"/>
    </source>
</evidence>
<reference evidence="4" key="1">
    <citation type="submission" date="2011-06" db="EMBL/GenBank/DDBJ databases">
        <title>The complete genome of chromosome of Runella slithyformis DSM 19594.</title>
        <authorList>
            <consortium name="US DOE Joint Genome Institute (JGI-PGF)"/>
            <person name="Lucas S."/>
            <person name="Han J."/>
            <person name="Lapidus A."/>
            <person name="Bruce D."/>
            <person name="Goodwin L."/>
            <person name="Pitluck S."/>
            <person name="Peters L."/>
            <person name="Kyrpides N."/>
            <person name="Mavromatis K."/>
            <person name="Ivanova N."/>
            <person name="Ovchinnikova G."/>
            <person name="Zhang X."/>
            <person name="Misra M."/>
            <person name="Detter J.C."/>
            <person name="Tapia R."/>
            <person name="Han C."/>
            <person name="Land M."/>
            <person name="Hauser L."/>
            <person name="Markowitz V."/>
            <person name="Cheng J.-F."/>
            <person name="Hugenholtz P."/>
            <person name="Woyke T."/>
            <person name="Wu D."/>
            <person name="Tindall B."/>
            <person name="Faehrich R."/>
            <person name="Brambilla E."/>
            <person name="Klenk H.-P."/>
            <person name="Eisen J.A."/>
        </authorList>
    </citation>
    <scope>NUCLEOTIDE SEQUENCE [LARGE SCALE GENOMIC DNA]</scope>
    <source>
        <strain evidence="4">ATCC 29530 / DSM 19594 / LMG 11500 / NCIMB 11436 / LSU 4</strain>
    </source>
</reference>
<organism evidence="3 4">
    <name type="scientific">Runella slithyformis (strain ATCC 29530 / DSM 19594 / LMG 11500 / NCIMB 11436 / LSU 4)</name>
    <dbReference type="NCBI Taxonomy" id="761193"/>
    <lineage>
        <taxon>Bacteria</taxon>
        <taxon>Pseudomonadati</taxon>
        <taxon>Bacteroidota</taxon>
        <taxon>Cytophagia</taxon>
        <taxon>Cytophagales</taxon>
        <taxon>Spirosomataceae</taxon>
        <taxon>Runella</taxon>
    </lineage>
</organism>
<feature type="domain" description="YcxB-like C-terminal" evidence="2">
    <location>
        <begin position="114"/>
        <end position="175"/>
    </location>
</feature>
<keyword evidence="1" id="KW-0472">Membrane</keyword>
<dbReference type="Proteomes" id="UP000000493">
    <property type="component" value="Chromosome"/>
</dbReference>
<gene>
    <name evidence="3" type="ordered locus">Runsl_4542</name>
</gene>
<protein>
    <recommendedName>
        <fullName evidence="2">YcxB-like C-terminal domain-containing protein</fullName>
    </recommendedName>
</protein>
<feature type="transmembrane region" description="Helical" evidence="1">
    <location>
        <begin position="72"/>
        <end position="91"/>
    </location>
</feature>
<accession>A0A7U4E806</accession>
<reference evidence="3 4" key="2">
    <citation type="journal article" date="2012" name="Stand. Genomic Sci.">
        <title>Complete genome sequence of the aquatic bacterium Runella slithyformis type strain (LSU 4(T)).</title>
        <authorList>
            <person name="Copeland A."/>
            <person name="Zhang X."/>
            <person name="Misra M."/>
            <person name="Lapidus A."/>
            <person name="Nolan M."/>
            <person name="Lucas S."/>
            <person name="Deshpande S."/>
            <person name="Cheng J.F."/>
            <person name="Tapia R."/>
            <person name="Goodwin L.A."/>
            <person name="Pitluck S."/>
            <person name="Liolios K."/>
            <person name="Pagani I."/>
            <person name="Ivanova N."/>
            <person name="Mikhailova N."/>
            <person name="Pati A."/>
            <person name="Chen A."/>
            <person name="Palaniappan K."/>
            <person name="Land M."/>
            <person name="Hauser L."/>
            <person name="Pan C."/>
            <person name="Jeffries C.D."/>
            <person name="Detter J.C."/>
            <person name="Brambilla E.M."/>
            <person name="Rohde M."/>
            <person name="Djao O.D."/>
            <person name="Goker M."/>
            <person name="Sikorski J."/>
            <person name="Tindall B.J."/>
            <person name="Woyke T."/>
            <person name="Bristow J."/>
            <person name="Eisen J.A."/>
            <person name="Markowitz V."/>
            <person name="Hugenholtz P."/>
            <person name="Kyrpides N.C."/>
            <person name="Klenk H.P."/>
            <person name="Mavromatis K."/>
        </authorList>
    </citation>
    <scope>NUCLEOTIDE SEQUENCE [LARGE SCALE GENOMIC DNA]</scope>
    <source>
        <strain evidence="4">ATCC 29530 / DSM 19594 / LMG 11500 / NCIMB 11436 / LSU 4</strain>
    </source>
</reference>
<evidence type="ECO:0000256" key="1">
    <source>
        <dbReference type="SAM" id="Phobius"/>
    </source>
</evidence>
<sequence>MAKVPVNKHQPVYQMPTSPLAVKTKKFALDKKKYVNIAMGQLWEQQKMWTLVPLGLLLVNAILGITGVYPNIWAYIVIILGALLYVGFWWVQFTGVTQLEQYKQLFDKYLYEIDSRQILVKTNPKEGGIMQWEQIKSAYRTKDAYVLMMARGQFLHFPHSVFNSEHDLRLFERILKQKNLLSEPKEIAK</sequence>
<evidence type="ECO:0000313" key="4">
    <source>
        <dbReference type="Proteomes" id="UP000000493"/>
    </source>
</evidence>
<proteinExistence type="predicted"/>
<dbReference type="EMBL" id="CP002859">
    <property type="protein sequence ID" value="AEI50863.1"/>
    <property type="molecule type" value="Genomic_DNA"/>
</dbReference>
<keyword evidence="4" id="KW-1185">Reference proteome</keyword>
<dbReference type="InterPro" id="IPR025588">
    <property type="entry name" value="YcxB-like_C"/>
</dbReference>
<feature type="transmembrane region" description="Helical" evidence="1">
    <location>
        <begin position="48"/>
        <end position="66"/>
    </location>
</feature>
<dbReference type="Pfam" id="PF14317">
    <property type="entry name" value="YcxB"/>
    <property type="match status" value="1"/>
</dbReference>
<evidence type="ECO:0000313" key="3">
    <source>
        <dbReference type="EMBL" id="AEI50863.1"/>
    </source>
</evidence>